<evidence type="ECO:0000256" key="1">
    <source>
        <dbReference type="SAM" id="SignalP"/>
    </source>
</evidence>
<keyword evidence="3" id="KW-1185">Reference proteome</keyword>
<evidence type="ECO:0000313" key="3">
    <source>
        <dbReference type="Proteomes" id="UP000005824"/>
    </source>
</evidence>
<dbReference type="RefSeq" id="WP_006980829.1">
    <property type="nucleotide sequence ID" value="NZ_ABVL01000010.1"/>
</dbReference>
<dbReference type="AlphaFoldDB" id="B4D3L6"/>
<evidence type="ECO:0008006" key="4">
    <source>
        <dbReference type="Google" id="ProtNLM"/>
    </source>
</evidence>
<dbReference type="eggNOG" id="ENOG502Z9U7">
    <property type="taxonomic scope" value="Bacteria"/>
</dbReference>
<feature type="chain" id="PRO_5002800477" description="DUF4185 domain-containing protein" evidence="1">
    <location>
        <begin position="18"/>
        <end position="498"/>
    </location>
</feature>
<gene>
    <name evidence="2" type="ORF">CfE428DRAFT_3504</name>
</gene>
<name>B4D3L6_9BACT</name>
<organism evidence="2 3">
    <name type="scientific">Chthoniobacter flavus Ellin428</name>
    <dbReference type="NCBI Taxonomy" id="497964"/>
    <lineage>
        <taxon>Bacteria</taxon>
        <taxon>Pseudomonadati</taxon>
        <taxon>Verrucomicrobiota</taxon>
        <taxon>Spartobacteria</taxon>
        <taxon>Chthoniobacterales</taxon>
        <taxon>Chthoniobacteraceae</taxon>
        <taxon>Chthoniobacter</taxon>
    </lineage>
</organism>
<keyword evidence="1" id="KW-0732">Signal</keyword>
<evidence type="ECO:0000313" key="2">
    <source>
        <dbReference type="EMBL" id="EDY18846.1"/>
    </source>
</evidence>
<reference evidence="2 3" key="1">
    <citation type="journal article" date="2011" name="J. Bacteriol.">
        <title>Genome sequence of Chthoniobacter flavus Ellin428, an aerobic heterotrophic soil bacterium.</title>
        <authorList>
            <person name="Kant R."/>
            <person name="van Passel M.W."/>
            <person name="Palva A."/>
            <person name="Lucas S."/>
            <person name="Lapidus A."/>
            <person name="Glavina Del Rio T."/>
            <person name="Dalin E."/>
            <person name="Tice H."/>
            <person name="Bruce D."/>
            <person name="Goodwin L."/>
            <person name="Pitluck S."/>
            <person name="Larimer F.W."/>
            <person name="Land M.L."/>
            <person name="Hauser L."/>
            <person name="Sangwan P."/>
            <person name="de Vos W.M."/>
            <person name="Janssen P.H."/>
            <person name="Smidt H."/>
        </authorList>
    </citation>
    <scope>NUCLEOTIDE SEQUENCE [LARGE SCALE GENOMIC DNA]</scope>
    <source>
        <strain evidence="2 3">Ellin428</strain>
    </source>
</reference>
<dbReference type="Proteomes" id="UP000005824">
    <property type="component" value="Unassembled WGS sequence"/>
</dbReference>
<dbReference type="InParanoid" id="B4D3L6"/>
<dbReference type="STRING" id="497964.CfE428DRAFT_3504"/>
<feature type="signal peptide" evidence="1">
    <location>
        <begin position="1"/>
        <end position="17"/>
    </location>
</feature>
<sequence length="498" mass="56473" precursor="true">MTRVPLFLAVLTTVAFAADKPFAIQVVDEATGRGVPMVELETMDNQLYVTDSAGRVAFNEPGQMNMPVWFSMRSHGYEFPTDGFGMTGQRFTTAPGGNSVVKIKRQNIAERLCRLTGQGIYRDSVLLGEKVPLAEPLTDGGVVGQDSVQAVVYRGRIFWLWGDTMRMSYPLGNFRTSCAWSDLPDKGGLPPEQGVNLHYITDKDGFAKEMCPLEHKEGVVWLFGLAVVRDDKGEERLIAHYSRRGGLDKKFEHGIAVFNDEKEIFERAATLPMNEKWRFPRGRVTPIREGDTDYLYFGDAGPCIRVPARLSDVCDPSKYEAWTYIGATGPRRRADGSLDFAWRKDAPPAESPEEARLVQHHLIKPEECRVMPEDVATHQRIELHEGSVYWNAYRQRWVLIAVQHGGKPSFLGEVWYAESAAPTGPWTHAVKIVTHNQYSFYNPTQHPFFDEDGGRKIYFEGTYSFTFSGRKDRTPHYDYNQILYRLDLSDPRLKPAQE</sequence>
<comment type="caution">
    <text evidence="2">The sequence shown here is derived from an EMBL/GenBank/DDBJ whole genome shotgun (WGS) entry which is preliminary data.</text>
</comment>
<accession>B4D3L6</accession>
<dbReference type="EMBL" id="ABVL01000010">
    <property type="protein sequence ID" value="EDY18846.1"/>
    <property type="molecule type" value="Genomic_DNA"/>
</dbReference>
<proteinExistence type="predicted"/>
<protein>
    <recommendedName>
        <fullName evidence="4">DUF4185 domain-containing protein</fullName>
    </recommendedName>
</protein>